<proteinExistence type="predicted"/>
<dbReference type="Proteomes" id="UP000663844">
    <property type="component" value="Unassembled WGS sequence"/>
</dbReference>
<dbReference type="AlphaFoldDB" id="A0A820IQC4"/>
<reference evidence="1" key="1">
    <citation type="submission" date="2021-02" db="EMBL/GenBank/DDBJ databases">
        <authorList>
            <person name="Nowell W R."/>
        </authorList>
    </citation>
    <scope>NUCLEOTIDE SEQUENCE</scope>
</reference>
<organism evidence="1 2">
    <name type="scientific">Adineta steineri</name>
    <dbReference type="NCBI Taxonomy" id="433720"/>
    <lineage>
        <taxon>Eukaryota</taxon>
        <taxon>Metazoa</taxon>
        <taxon>Spiralia</taxon>
        <taxon>Gnathifera</taxon>
        <taxon>Rotifera</taxon>
        <taxon>Eurotatoria</taxon>
        <taxon>Bdelloidea</taxon>
        <taxon>Adinetida</taxon>
        <taxon>Adinetidae</taxon>
        <taxon>Adineta</taxon>
    </lineage>
</organism>
<evidence type="ECO:0000313" key="1">
    <source>
        <dbReference type="EMBL" id="CAF4312945.1"/>
    </source>
</evidence>
<gene>
    <name evidence="1" type="ORF">OXD698_LOCUS46735</name>
</gene>
<name>A0A820IQC4_9BILA</name>
<sequence>FSEKQYPELLSNINSKNAFGVFFAGRSEQMTKVLTAIQAQVEQDKNAKTQEVIQEKAKYETLINKANELICECKTEHPYTKCDRCKIIQKANSIKVEIYECPIPSIRESALAVIFELQMPVEIRCYRDILWQFINRPNPVPSNSMHEWLSISPHKSKLSQYYTGSYNRKVKLVSSTKSTSQTHYFAPRSISCTPLEDFFIENSLQVQISSTKPAAFQDERLTLTPQLTDANYKLLQFSVDNTKFVQNHVIAQLSNCSLSLKPSQFVEFGSFRSGHRLQWWNLLSIIELDSLPMNEESVA</sequence>
<feature type="non-terminal residue" evidence="1">
    <location>
        <position position="299"/>
    </location>
</feature>
<dbReference type="EMBL" id="CAJOAZ010017205">
    <property type="protein sequence ID" value="CAF4312945.1"/>
    <property type="molecule type" value="Genomic_DNA"/>
</dbReference>
<protein>
    <submittedName>
        <fullName evidence="1">Uncharacterized protein</fullName>
    </submittedName>
</protein>
<comment type="caution">
    <text evidence="1">The sequence shown here is derived from an EMBL/GenBank/DDBJ whole genome shotgun (WGS) entry which is preliminary data.</text>
</comment>
<feature type="non-terminal residue" evidence="1">
    <location>
        <position position="1"/>
    </location>
</feature>
<accession>A0A820IQC4</accession>
<evidence type="ECO:0000313" key="2">
    <source>
        <dbReference type="Proteomes" id="UP000663844"/>
    </source>
</evidence>